<comment type="caution">
    <text evidence="1">The sequence shown here is derived from an EMBL/GenBank/DDBJ whole genome shotgun (WGS) entry which is preliminary data.</text>
</comment>
<accession>A0ABS9TT07</accession>
<proteinExistence type="predicted"/>
<dbReference type="Proteomes" id="UP001299970">
    <property type="component" value="Unassembled WGS sequence"/>
</dbReference>
<organism evidence="1 2">
    <name type="scientific">Pseudonocardia alaniniphila</name>
    <dbReference type="NCBI Taxonomy" id="75291"/>
    <lineage>
        <taxon>Bacteria</taxon>
        <taxon>Bacillati</taxon>
        <taxon>Actinomycetota</taxon>
        <taxon>Actinomycetes</taxon>
        <taxon>Pseudonocardiales</taxon>
        <taxon>Pseudonocardiaceae</taxon>
        <taxon>Pseudonocardia</taxon>
    </lineage>
</organism>
<evidence type="ECO:0000313" key="1">
    <source>
        <dbReference type="EMBL" id="MCH6171692.1"/>
    </source>
</evidence>
<protein>
    <submittedName>
        <fullName evidence="1">Uncharacterized protein</fullName>
    </submittedName>
</protein>
<reference evidence="1 2" key="1">
    <citation type="submission" date="2022-03" db="EMBL/GenBank/DDBJ databases">
        <title>Pseudonocardia alaer sp. nov., a novel actinomycete isolated from reed forest soil.</title>
        <authorList>
            <person name="Wang L."/>
        </authorList>
    </citation>
    <scope>NUCLEOTIDE SEQUENCE [LARGE SCALE GENOMIC DNA]</scope>
    <source>
        <strain evidence="1 2">Y-16303</strain>
    </source>
</reference>
<sequence>MKLHIGKRAVTGDGNEERLVREWRALQLQRLGLSQVLAGRFAEVVDWHEVAALVERGCPPDLALMIVC</sequence>
<keyword evidence="2" id="KW-1185">Reference proteome</keyword>
<dbReference type="EMBL" id="JAKXMK010000047">
    <property type="protein sequence ID" value="MCH6171692.1"/>
    <property type="molecule type" value="Genomic_DNA"/>
</dbReference>
<gene>
    <name evidence="1" type="ORF">MMF94_38905</name>
</gene>
<dbReference type="RefSeq" id="WP_241042494.1">
    <property type="nucleotide sequence ID" value="NZ_BAAAJF010000005.1"/>
</dbReference>
<name>A0ABS9TT07_9PSEU</name>
<evidence type="ECO:0000313" key="2">
    <source>
        <dbReference type="Proteomes" id="UP001299970"/>
    </source>
</evidence>